<dbReference type="EMBL" id="JAROAV010000008">
    <property type="protein sequence ID" value="MDF8263139.1"/>
    <property type="molecule type" value="Genomic_DNA"/>
</dbReference>
<dbReference type="Gene3D" id="1.20.144.10">
    <property type="entry name" value="Phosphatidic acid phosphatase type 2/haloperoxidase"/>
    <property type="match status" value="1"/>
</dbReference>
<keyword evidence="4" id="KW-1185">Reference proteome</keyword>
<feature type="domain" description="Phosphatidic acid phosphatase type 2/haloperoxidase" evidence="2">
    <location>
        <begin position="101"/>
        <end position="206"/>
    </location>
</feature>
<name>A0ABT6C510_9MICO</name>
<gene>
    <name evidence="3" type="ORF">P4R38_02615</name>
</gene>
<dbReference type="RefSeq" id="WP_275239803.1">
    <property type="nucleotide sequence ID" value="NZ_JARFJC010000043.1"/>
</dbReference>
<dbReference type="SMART" id="SM00014">
    <property type="entry name" value="acidPPc"/>
    <property type="match status" value="1"/>
</dbReference>
<feature type="transmembrane region" description="Helical" evidence="1">
    <location>
        <begin position="189"/>
        <end position="210"/>
    </location>
</feature>
<reference evidence="3 4" key="1">
    <citation type="submission" date="2023-03" db="EMBL/GenBank/DDBJ databases">
        <title>YIM 133296 draft genome.</title>
        <authorList>
            <person name="Xiong L."/>
        </authorList>
    </citation>
    <scope>NUCLEOTIDE SEQUENCE [LARGE SCALE GENOMIC DNA]</scope>
    <source>
        <strain evidence="3 4">YIM 133296</strain>
    </source>
</reference>
<dbReference type="InterPro" id="IPR036938">
    <property type="entry name" value="PAP2/HPO_sf"/>
</dbReference>
<keyword evidence="1" id="KW-0472">Membrane</keyword>
<dbReference type="Proteomes" id="UP001528912">
    <property type="component" value="Unassembled WGS sequence"/>
</dbReference>
<feature type="transmembrane region" description="Helical" evidence="1">
    <location>
        <begin position="166"/>
        <end position="183"/>
    </location>
</feature>
<proteinExistence type="predicted"/>
<sequence length="284" mass="28990">MTAPTTRPATQRLAAGSTGAARSLAAPVAMVVVGVAVIVACASFGLRSEQGIRLDDRMMRSVGSSAEAWMKMVDVLTSVTVASVAVCLIGCATVALLRGRVALAASAAVLIVGSNVTTQVLKYQVFERTDHVANSSPSGHTTVSLSIAVAAVLVAPAVWRWLVVPLAGFVATFVAAGTIVGQWHRPSDVVAAVGVVLAWTGAALAVVTLAQRRRRPRVPDAPAARSWLALVGSALVGLVFVAWGVRPGEGDVNVGLAVVALGSIGVAISVAIAWAASYADRRLA</sequence>
<evidence type="ECO:0000256" key="1">
    <source>
        <dbReference type="SAM" id="Phobius"/>
    </source>
</evidence>
<feature type="transmembrane region" description="Helical" evidence="1">
    <location>
        <begin position="24"/>
        <end position="46"/>
    </location>
</feature>
<feature type="transmembrane region" description="Helical" evidence="1">
    <location>
        <begin position="222"/>
        <end position="243"/>
    </location>
</feature>
<keyword evidence="1" id="KW-1133">Transmembrane helix</keyword>
<dbReference type="InterPro" id="IPR000326">
    <property type="entry name" value="PAP2/HPO"/>
</dbReference>
<evidence type="ECO:0000313" key="3">
    <source>
        <dbReference type="EMBL" id="MDF8263139.1"/>
    </source>
</evidence>
<feature type="transmembrane region" description="Helical" evidence="1">
    <location>
        <begin position="141"/>
        <end position="159"/>
    </location>
</feature>
<feature type="transmembrane region" description="Helical" evidence="1">
    <location>
        <begin position="255"/>
        <end position="276"/>
    </location>
</feature>
<evidence type="ECO:0000259" key="2">
    <source>
        <dbReference type="SMART" id="SM00014"/>
    </source>
</evidence>
<dbReference type="Pfam" id="PF01569">
    <property type="entry name" value="PAP2"/>
    <property type="match status" value="1"/>
</dbReference>
<keyword evidence="1" id="KW-0812">Transmembrane</keyword>
<evidence type="ECO:0000313" key="4">
    <source>
        <dbReference type="Proteomes" id="UP001528912"/>
    </source>
</evidence>
<protein>
    <submittedName>
        <fullName evidence="3">Phosphatase PAP2 family protein</fullName>
    </submittedName>
</protein>
<accession>A0ABT6C510</accession>
<feature type="transmembrane region" description="Helical" evidence="1">
    <location>
        <begin position="102"/>
        <end position="121"/>
    </location>
</feature>
<dbReference type="SUPFAM" id="SSF48317">
    <property type="entry name" value="Acid phosphatase/Vanadium-dependent haloperoxidase"/>
    <property type="match status" value="1"/>
</dbReference>
<feature type="transmembrane region" description="Helical" evidence="1">
    <location>
        <begin position="75"/>
        <end position="97"/>
    </location>
</feature>
<organism evidence="3 4">
    <name type="scientific">Luteipulveratus flavus</name>
    <dbReference type="NCBI Taxonomy" id="3031728"/>
    <lineage>
        <taxon>Bacteria</taxon>
        <taxon>Bacillati</taxon>
        <taxon>Actinomycetota</taxon>
        <taxon>Actinomycetes</taxon>
        <taxon>Micrococcales</taxon>
        <taxon>Dermacoccaceae</taxon>
        <taxon>Luteipulveratus</taxon>
    </lineage>
</organism>
<comment type="caution">
    <text evidence="3">The sequence shown here is derived from an EMBL/GenBank/DDBJ whole genome shotgun (WGS) entry which is preliminary data.</text>
</comment>